<organism evidence="2 3">
    <name type="scientific">Culicoidibacter larvae</name>
    <dbReference type="NCBI Taxonomy" id="2579976"/>
    <lineage>
        <taxon>Bacteria</taxon>
        <taxon>Bacillati</taxon>
        <taxon>Bacillota</taxon>
        <taxon>Culicoidibacteria</taxon>
        <taxon>Culicoidibacterales</taxon>
        <taxon>Culicoidibacteraceae</taxon>
        <taxon>Culicoidibacter</taxon>
    </lineage>
</organism>
<feature type="chain" id="PRO_5039152480" description="DUF4352 domain-containing protein" evidence="1">
    <location>
        <begin position="19"/>
        <end position="300"/>
    </location>
</feature>
<dbReference type="InParanoid" id="A0A5R8Q7Y4"/>
<accession>A0A5R8Q7Y4</accession>
<gene>
    <name evidence="2" type="ORF">FEZ08_11210</name>
</gene>
<evidence type="ECO:0000256" key="1">
    <source>
        <dbReference type="SAM" id="SignalP"/>
    </source>
</evidence>
<evidence type="ECO:0008006" key="4">
    <source>
        <dbReference type="Google" id="ProtNLM"/>
    </source>
</evidence>
<feature type="signal peptide" evidence="1">
    <location>
        <begin position="1"/>
        <end position="18"/>
    </location>
</feature>
<keyword evidence="1" id="KW-0732">Signal</keyword>
<name>A0A5R8Q7Y4_9FIRM</name>
<reference evidence="2 3" key="1">
    <citation type="submission" date="2019-05" db="EMBL/GenBank/DDBJ databases">
        <title>Culicoidintestinum kansasii gen. nov., sp. nov. from the gastrointestinal tract of the biting midge, Culicoides sonorensis.</title>
        <authorList>
            <person name="Neupane S."/>
            <person name="Ghosh A."/>
            <person name="Gunther S."/>
            <person name="Martin K."/>
            <person name="Zurek L."/>
        </authorList>
    </citation>
    <scope>NUCLEOTIDE SEQUENCE [LARGE SCALE GENOMIC DNA]</scope>
    <source>
        <strain evidence="2 3">CS-1</strain>
    </source>
</reference>
<keyword evidence="3" id="KW-1185">Reference proteome</keyword>
<proteinExistence type="predicted"/>
<dbReference type="RefSeq" id="WP_138192418.1">
    <property type="nucleotide sequence ID" value="NZ_VBWP01000014.1"/>
</dbReference>
<dbReference type="PROSITE" id="PS51257">
    <property type="entry name" value="PROKAR_LIPOPROTEIN"/>
    <property type="match status" value="1"/>
</dbReference>
<dbReference type="EMBL" id="VBWP01000014">
    <property type="protein sequence ID" value="TLG71215.1"/>
    <property type="molecule type" value="Genomic_DNA"/>
</dbReference>
<evidence type="ECO:0000313" key="2">
    <source>
        <dbReference type="EMBL" id="TLG71215.1"/>
    </source>
</evidence>
<sequence length="300" mass="32769">MKLVRVTLLAIAASLLLAACGKPIIERDAQYQMGDFAVTENAEFGVSATEVILEEGDDGVEQVVVDIMIVNNSLDIFNVSDLDIDYYTPTGEELEYTSVKDPGENYMLPGGNTLATLFLKYTEDGTYYLNFLDATDKETLYAIEVKKGEVIEKALPEVTNTASADLGSNVEKGVASGLGNLEFTFGTTNIYTLTSFGSDQLYYGVELTIRNTGSDAVNFDGYSFYQIYTYQDNTVSFSSVMNQIGSDDDDVLEIGEVTTLEAGESKAVTLMVSSSPSAGKDLFARYIEITFDGEKITYKF</sequence>
<comment type="caution">
    <text evidence="2">The sequence shown here is derived from an EMBL/GenBank/DDBJ whole genome shotgun (WGS) entry which is preliminary data.</text>
</comment>
<dbReference type="Proteomes" id="UP000306912">
    <property type="component" value="Unassembled WGS sequence"/>
</dbReference>
<dbReference type="AlphaFoldDB" id="A0A5R8Q7Y4"/>
<protein>
    <recommendedName>
        <fullName evidence="4">DUF4352 domain-containing protein</fullName>
    </recommendedName>
</protein>
<evidence type="ECO:0000313" key="3">
    <source>
        <dbReference type="Proteomes" id="UP000306912"/>
    </source>
</evidence>